<evidence type="ECO:0000256" key="5">
    <source>
        <dbReference type="ARBA" id="ARBA00022908"/>
    </source>
</evidence>
<feature type="domain" description="Core-binding (CB)" evidence="11">
    <location>
        <begin position="13"/>
        <end position="99"/>
    </location>
</feature>
<evidence type="ECO:0000256" key="3">
    <source>
        <dbReference type="ARBA" id="ARBA00022618"/>
    </source>
</evidence>
<evidence type="ECO:0000259" key="11">
    <source>
        <dbReference type="PROSITE" id="PS51900"/>
    </source>
</evidence>
<dbReference type="HAMAP" id="MF_01808">
    <property type="entry name" value="Recomb_XerC_XerD"/>
    <property type="match status" value="1"/>
</dbReference>
<comment type="function">
    <text evidence="9">Site-specific tyrosine recombinase, which acts by catalyzing the cutting and rejoining of the recombining DNA molecules. The XerC-XerD complex is essential to convert dimers of the bacterial chromosome into monomers to permit their segregation at cell division. It also contributes to the segregational stability of plasmids.</text>
</comment>
<protein>
    <recommendedName>
        <fullName evidence="9">Tyrosine recombinase XerC</fullName>
    </recommendedName>
</protein>
<evidence type="ECO:0000259" key="10">
    <source>
        <dbReference type="PROSITE" id="PS51898"/>
    </source>
</evidence>
<evidence type="ECO:0000256" key="1">
    <source>
        <dbReference type="ARBA" id="ARBA00004496"/>
    </source>
</evidence>
<name>A0ABN1ENX7_9PROT</name>
<gene>
    <name evidence="9" type="primary">xerC</name>
    <name evidence="12" type="ORF">GCM10009416_06620</name>
</gene>
<evidence type="ECO:0000256" key="8">
    <source>
        <dbReference type="ARBA" id="ARBA00023306"/>
    </source>
</evidence>
<feature type="domain" description="Tyr recombinase" evidence="10">
    <location>
        <begin position="120"/>
        <end position="314"/>
    </location>
</feature>
<keyword evidence="2 9" id="KW-0963">Cytoplasm</keyword>
<proteinExistence type="inferred from homology"/>
<dbReference type="PROSITE" id="PS51900">
    <property type="entry name" value="CB"/>
    <property type="match status" value="1"/>
</dbReference>
<feature type="active site" evidence="9">
    <location>
        <position position="161"/>
    </location>
</feature>
<dbReference type="Gene3D" id="1.10.443.10">
    <property type="entry name" value="Intergrase catalytic core"/>
    <property type="match status" value="1"/>
</dbReference>
<dbReference type="InterPro" id="IPR013762">
    <property type="entry name" value="Integrase-like_cat_sf"/>
</dbReference>
<feature type="active site" evidence="9">
    <location>
        <position position="269"/>
    </location>
</feature>
<dbReference type="NCBIfam" id="NF001399">
    <property type="entry name" value="PRK00283.1"/>
    <property type="match status" value="1"/>
</dbReference>
<dbReference type="InterPro" id="IPR050090">
    <property type="entry name" value="Tyrosine_recombinase_XerCD"/>
</dbReference>
<feature type="active site" evidence="9">
    <location>
        <position position="266"/>
    </location>
</feature>
<dbReference type="InterPro" id="IPR023009">
    <property type="entry name" value="Tyrosine_recombinase_XerC/XerD"/>
</dbReference>
<evidence type="ECO:0000256" key="4">
    <source>
        <dbReference type="ARBA" id="ARBA00022829"/>
    </source>
</evidence>
<keyword evidence="4 9" id="KW-0159">Chromosome partition</keyword>
<feature type="active site" evidence="9">
    <location>
        <position position="185"/>
    </location>
</feature>
<comment type="similarity">
    <text evidence="9">Belongs to the 'phage' integrase family. XerC subfamily.</text>
</comment>
<sequence>MPEAATATPAASTGGGRHLESFLEMLAAERGAAPNTLGAYRADLMDFAAFARRAGVEAFAAAGPDTLRDYLRSLSDAGLSPRTAARRLSTLRQFFGFLGREGLRADDPTPLLDSPRLPPTLPKPLAEAEVAALIAGAARLPGHRGPLAVAALELLYSAGLRATELVTLPAAALREDQPMVAVRGKGGRERLVPISARAREAALAARDARAAAAKAKTGRQAPPPPPPRWLFPARGASGHMTRQGLGLLLKDAALEAGLDPERVSPHVLRHSFASHLLGHGADLRSLQVLLGHADIATTQVYTKVLEERLRALVEAHHPLAED</sequence>
<dbReference type="PANTHER" id="PTHR30349">
    <property type="entry name" value="PHAGE INTEGRASE-RELATED"/>
    <property type="match status" value="1"/>
</dbReference>
<evidence type="ECO:0000256" key="9">
    <source>
        <dbReference type="HAMAP-Rule" id="MF_01808"/>
    </source>
</evidence>
<keyword evidence="13" id="KW-1185">Reference proteome</keyword>
<evidence type="ECO:0000313" key="13">
    <source>
        <dbReference type="Proteomes" id="UP001501588"/>
    </source>
</evidence>
<keyword evidence="5 9" id="KW-0229">DNA integration</keyword>
<dbReference type="InterPro" id="IPR011010">
    <property type="entry name" value="DNA_brk_join_enz"/>
</dbReference>
<dbReference type="EMBL" id="BAAAFZ010000008">
    <property type="protein sequence ID" value="GAA0570725.1"/>
    <property type="molecule type" value="Genomic_DNA"/>
</dbReference>
<dbReference type="InterPro" id="IPR004107">
    <property type="entry name" value="Integrase_SAM-like_N"/>
</dbReference>
<evidence type="ECO:0000313" key="12">
    <source>
        <dbReference type="EMBL" id="GAA0570725.1"/>
    </source>
</evidence>
<dbReference type="InterPro" id="IPR002104">
    <property type="entry name" value="Integrase_catalytic"/>
</dbReference>
<evidence type="ECO:0000256" key="7">
    <source>
        <dbReference type="ARBA" id="ARBA00023172"/>
    </source>
</evidence>
<dbReference type="InterPro" id="IPR010998">
    <property type="entry name" value="Integrase_recombinase_N"/>
</dbReference>
<comment type="caution">
    <text evidence="12">The sequence shown here is derived from an EMBL/GenBank/DDBJ whole genome shotgun (WGS) entry which is preliminary data.</text>
</comment>
<comment type="subunit">
    <text evidence="9">Forms a cyclic heterotetrameric complex composed of two molecules of XerC and two molecules of XerD.</text>
</comment>
<evidence type="ECO:0000256" key="2">
    <source>
        <dbReference type="ARBA" id="ARBA00022490"/>
    </source>
</evidence>
<organism evidence="12 13">
    <name type="scientific">Craurococcus roseus</name>
    <dbReference type="NCBI Taxonomy" id="77585"/>
    <lineage>
        <taxon>Bacteria</taxon>
        <taxon>Pseudomonadati</taxon>
        <taxon>Pseudomonadota</taxon>
        <taxon>Alphaproteobacteria</taxon>
        <taxon>Acetobacterales</taxon>
        <taxon>Acetobacteraceae</taxon>
        <taxon>Craurococcus</taxon>
    </lineage>
</organism>
<keyword evidence="8 9" id="KW-0131">Cell cycle</keyword>
<dbReference type="Gene3D" id="1.10.150.130">
    <property type="match status" value="1"/>
</dbReference>
<feature type="active site" description="O-(3'-phospho-DNA)-tyrosine intermediate" evidence="9">
    <location>
        <position position="301"/>
    </location>
</feature>
<dbReference type="PANTHER" id="PTHR30349:SF90">
    <property type="entry name" value="TYROSINE RECOMBINASE XERD"/>
    <property type="match status" value="1"/>
</dbReference>
<keyword evidence="3 9" id="KW-0132">Cell division</keyword>
<reference evidence="12 13" key="1">
    <citation type="journal article" date="2019" name="Int. J. Syst. Evol. Microbiol.">
        <title>The Global Catalogue of Microorganisms (GCM) 10K type strain sequencing project: providing services to taxonomists for standard genome sequencing and annotation.</title>
        <authorList>
            <consortium name="The Broad Institute Genomics Platform"/>
            <consortium name="The Broad Institute Genome Sequencing Center for Infectious Disease"/>
            <person name="Wu L."/>
            <person name="Ma J."/>
        </authorList>
    </citation>
    <scope>NUCLEOTIDE SEQUENCE [LARGE SCALE GENOMIC DNA]</scope>
    <source>
        <strain evidence="12 13">JCM 9933</strain>
    </source>
</reference>
<dbReference type="Pfam" id="PF02899">
    <property type="entry name" value="Phage_int_SAM_1"/>
    <property type="match status" value="1"/>
</dbReference>
<accession>A0ABN1ENX7</accession>
<dbReference type="SUPFAM" id="SSF56349">
    <property type="entry name" value="DNA breaking-rejoining enzymes"/>
    <property type="match status" value="1"/>
</dbReference>
<dbReference type="PROSITE" id="PS51898">
    <property type="entry name" value="TYR_RECOMBINASE"/>
    <property type="match status" value="1"/>
</dbReference>
<keyword evidence="6 9" id="KW-0238">DNA-binding</keyword>
<keyword evidence="7 9" id="KW-0233">DNA recombination</keyword>
<comment type="subcellular location">
    <subcellularLocation>
        <location evidence="1 9">Cytoplasm</location>
    </subcellularLocation>
</comment>
<evidence type="ECO:0000256" key="6">
    <source>
        <dbReference type="ARBA" id="ARBA00023125"/>
    </source>
</evidence>
<feature type="active site" evidence="9">
    <location>
        <position position="292"/>
    </location>
</feature>
<dbReference type="Proteomes" id="UP001501588">
    <property type="component" value="Unassembled WGS sequence"/>
</dbReference>
<dbReference type="Pfam" id="PF00589">
    <property type="entry name" value="Phage_integrase"/>
    <property type="match status" value="1"/>
</dbReference>
<dbReference type="InterPro" id="IPR044068">
    <property type="entry name" value="CB"/>
</dbReference>